<feature type="transmembrane region" description="Helical" evidence="7">
    <location>
        <begin position="9"/>
        <end position="31"/>
    </location>
</feature>
<evidence type="ECO:0000256" key="2">
    <source>
        <dbReference type="ARBA" id="ARBA00005478"/>
    </source>
</evidence>
<dbReference type="OrthoDB" id="311279at2759"/>
<evidence type="ECO:0000256" key="7">
    <source>
        <dbReference type="RuleBase" id="RU365084"/>
    </source>
</evidence>
<accession>A0A4U7KT73</accession>
<comment type="pathway">
    <text evidence="7">Protein modification; protein glycosylation.</text>
</comment>
<gene>
    <name evidence="8" type="ORF">EX895_003924</name>
</gene>
<evidence type="ECO:0000256" key="6">
    <source>
        <dbReference type="ARBA" id="ARBA00023136"/>
    </source>
</evidence>
<dbReference type="RefSeq" id="XP_029739232.1">
    <property type="nucleotide sequence ID" value="XM_029884522.1"/>
</dbReference>
<dbReference type="AlphaFoldDB" id="A0A4U7KT73"/>
<dbReference type="GeneID" id="40726819"/>
<sequence>MPNRTIGNAILYTALALFGAYTVWAVVLPFLPDDSPVHEWVPDRKWAIVLPSLVLVMGLSTVGVYIGLLMRQDALLELKEREHEVGKQQR</sequence>
<comment type="function">
    <text evidence="7">Regulatory subunit of the dolichol-phosphate mannose (DPM) synthase complex; essential for the ER localization.</text>
</comment>
<dbReference type="PANTHER" id="PTHR15039:SF11">
    <property type="entry name" value="DOLICHOL PHOSPHATE-MANNOSE BIOSYNTHESIS REGULATORY PROTEIN"/>
    <property type="match status" value="1"/>
</dbReference>
<dbReference type="GO" id="GO:0005789">
    <property type="term" value="C:endoplasmic reticulum membrane"/>
    <property type="evidence" value="ECO:0007669"/>
    <property type="project" value="UniProtKB-SubCell"/>
</dbReference>
<dbReference type="GO" id="GO:0006506">
    <property type="term" value="P:GPI anchor biosynthetic process"/>
    <property type="evidence" value="ECO:0007669"/>
    <property type="project" value="TreeGrafter"/>
</dbReference>
<dbReference type="Pfam" id="PF07297">
    <property type="entry name" value="DPM2"/>
    <property type="match status" value="1"/>
</dbReference>
<dbReference type="PANTHER" id="PTHR15039">
    <property type="entry name" value="DOLICHOL PHOSPHATE-MANNOSE BIOSYNTHESIS REGULATORY PROTEIN"/>
    <property type="match status" value="1"/>
</dbReference>
<evidence type="ECO:0000256" key="4">
    <source>
        <dbReference type="ARBA" id="ARBA00022824"/>
    </source>
</evidence>
<dbReference type="EMBL" id="SRRM01000014">
    <property type="protein sequence ID" value="TKY87247.1"/>
    <property type="molecule type" value="Genomic_DNA"/>
</dbReference>
<evidence type="ECO:0000313" key="8">
    <source>
        <dbReference type="EMBL" id="TKY87247.1"/>
    </source>
</evidence>
<keyword evidence="3 7" id="KW-0812">Transmembrane</keyword>
<evidence type="ECO:0000256" key="3">
    <source>
        <dbReference type="ARBA" id="ARBA00022692"/>
    </source>
</evidence>
<comment type="similarity">
    <text evidence="2 7">Belongs to the DPM2 family.</text>
</comment>
<protein>
    <recommendedName>
        <fullName evidence="7">Dolichol phosphate-mannose biosynthesis regulatory protein</fullName>
    </recommendedName>
</protein>
<dbReference type="InterPro" id="IPR009914">
    <property type="entry name" value="DPM2"/>
</dbReference>
<dbReference type="KEGG" id="sgra:EX895_003924"/>
<proteinExistence type="inferred from homology"/>
<evidence type="ECO:0000256" key="5">
    <source>
        <dbReference type="ARBA" id="ARBA00022989"/>
    </source>
</evidence>
<dbReference type="Proteomes" id="UP000306050">
    <property type="component" value="Chromosome SGRAM_22"/>
</dbReference>
<dbReference type="GO" id="GO:0030234">
    <property type="term" value="F:enzyme regulator activity"/>
    <property type="evidence" value="ECO:0007669"/>
    <property type="project" value="UniProtKB-UniRule"/>
</dbReference>
<comment type="subunit">
    <text evidence="7">Component of the dolichol-phosphate mannose (DPM) synthase complex.</text>
</comment>
<evidence type="ECO:0000256" key="1">
    <source>
        <dbReference type="ARBA" id="ARBA00004477"/>
    </source>
</evidence>
<name>A0A4U7KT73_9BASI</name>
<comment type="subcellular location">
    <subcellularLocation>
        <location evidence="1 7">Endoplasmic reticulum membrane</location>
        <topology evidence="1 7">Multi-pass membrane protein</topology>
    </subcellularLocation>
</comment>
<feature type="transmembrane region" description="Helical" evidence="7">
    <location>
        <begin position="46"/>
        <end position="69"/>
    </location>
</feature>
<organism evidence="8 9">
    <name type="scientific">Sporisorium graminicola</name>
    <dbReference type="NCBI Taxonomy" id="280036"/>
    <lineage>
        <taxon>Eukaryota</taxon>
        <taxon>Fungi</taxon>
        <taxon>Dikarya</taxon>
        <taxon>Basidiomycota</taxon>
        <taxon>Ustilaginomycotina</taxon>
        <taxon>Ustilaginomycetes</taxon>
        <taxon>Ustilaginales</taxon>
        <taxon>Ustilaginaceae</taxon>
        <taxon>Sporisorium</taxon>
    </lineage>
</organism>
<dbReference type="GO" id="GO:0180047">
    <property type="term" value="P:dolichol phosphate mannose biosynthetic process"/>
    <property type="evidence" value="ECO:0007669"/>
    <property type="project" value="InterPro"/>
</dbReference>
<comment type="caution">
    <text evidence="8">The sequence shown here is derived from an EMBL/GenBank/DDBJ whole genome shotgun (WGS) entry which is preliminary data.</text>
</comment>
<keyword evidence="9" id="KW-1185">Reference proteome</keyword>
<dbReference type="UniPathway" id="UPA00378"/>
<keyword evidence="5 7" id="KW-1133">Transmembrane helix</keyword>
<evidence type="ECO:0000313" key="9">
    <source>
        <dbReference type="Proteomes" id="UP000306050"/>
    </source>
</evidence>
<keyword evidence="4 7" id="KW-0256">Endoplasmic reticulum</keyword>
<dbReference type="GO" id="GO:0033185">
    <property type="term" value="C:dolichol-phosphate-mannose synthase complex"/>
    <property type="evidence" value="ECO:0007669"/>
    <property type="project" value="TreeGrafter"/>
</dbReference>
<keyword evidence="6 7" id="KW-0472">Membrane</keyword>
<reference evidence="8 9" key="1">
    <citation type="submission" date="2019-05" db="EMBL/GenBank/DDBJ databases">
        <title>Sporisorium graminicola CBS 10092 draft sequencing and annotation.</title>
        <authorList>
            <person name="Solano-Gonzalez S."/>
            <person name="Caddick M.X."/>
            <person name="Darby A."/>
        </authorList>
    </citation>
    <scope>NUCLEOTIDE SEQUENCE [LARGE SCALE GENOMIC DNA]</scope>
    <source>
        <strain evidence="8 9">CBS 10092</strain>
    </source>
</reference>